<feature type="transmembrane region" description="Helical" evidence="6">
    <location>
        <begin position="64"/>
        <end position="88"/>
    </location>
</feature>
<evidence type="ECO:0000313" key="9">
    <source>
        <dbReference type="Proteomes" id="UP000249616"/>
    </source>
</evidence>
<evidence type="ECO:0000256" key="4">
    <source>
        <dbReference type="ARBA" id="ARBA00023136"/>
    </source>
</evidence>
<keyword evidence="2 6" id="KW-0812">Transmembrane</keyword>
<feature type="transmembrane region" description="Helical" evidence="6">
    <location>
        <begin position="109"/>
        <end position="129"/>
    </location>
</feature>
<dbReference type="GO" id="GO:0140359">
    <property type="term" value="F:ABC-type transporter activity"/>
    <property type="evidence" value="ECO:0007669"/>
    <property type="project" value="InterPro"/>
</dbReference>
<evidence type="ECO:0000256" key="3">
    <source>
        <dbReference type="ARBA" id="ARBA00022989"/>
    </source>
</evidence>
<dbReference type="PANTHER" id="PTHR43229:SF2">
    <property type="entry name" value="NODULATION PROTEIN J"/>
    <property type="match status" value="1"/>
</dbReference>
<feature type="transmembrane region" description="Helical" evidence="6">
    <location>
        <begin position="24"/>
        <end position="44"/>
    </location>
</feature>
<comment type="subcellular location">
    <subcellularLocation>
        <location evidence="6">Cell membrane</location>
        <topology evidence="6">Multi-pass membrane protein</topology>
    </subcellularLocation>
    <subcellularLocation>
        <location evidence="1">Membrane</location>
        <topology evidence="1">Multi-pass membrane protein</topology>
    </subcellularLocation>
</comment>
<evidence type="ECO:0000256" key="6">
    <source>
        <dbReference type="RuleBase" id="RU361157"/>
    </source>
</evidence>
<dbReference type="InterPro" id="IPR000412">
    <property type="entry name" value="ABC_2_transport"/>
</dbReference>
<dbReference type="GO" id="GO:0046677">
    <property type="term" value="P:response to antibiotic"/>
    <property type="evidence" value="ECO:0007669"/>
    <property type="project" value="UniProtKB-KW"/>
</dbReference>
<evidence type="ECO:0000259" key="7">
    <source>
        <dbReference type="PROSITE" id="PS51012"/>
    </source>
</evidence>
<dbReference type="AlphaFoldDB" id="A0A2Z4ITV6"/>
<dbReference type="RefSeq" id="WP_053758946.1">
    <property type="nucleotide sequence ID" value="NZ_CBDRHE010000009.1"/>
</dbReference>
<keyword evidence="9" id="KW-1185">Reference proteome</keyword>
<dbReference type="InterPro" id="IPR047817">
    <property type="entry name" value="ABC2_TM_bact-type"/>
</dbReference>
<sequence>MITLAREIWIVFTRSLRLSLREPLMVLVALAPPVYFVVLFGPLWERSLGMSRDESYSVFLPGLLVEIAVFGTIFAGVGLVSEIHAGLLERMRVTPVSRTALLLGRCARDIFMLLVQASVLVALAVPFGFPLRAGPLLLTFVLMAFVALAATSLSYALATVVRSEMSLAALANIINLPLMLTSGILIPVAYAPDWLRLVSEFNPVQHAVVASRAVFAGTYSDPSVIRALVIVVVVGSLSAAWAVRRFTRSIH</sequence>
<dbReference type="Pfam" id="PF01061">
    <property type="entry name" value="ABC2_membrane"/>
    <property type="match status" value="1"/>
</dbReference>
<dbReference type="Proteomes" id="UP000249616">
    <property type="component" value="Chromosome"/>
</dbReference>
<dbReference type="InterPro" id="IPR013525">
    <property type="entry name" value="ABC2_TM"/>
</dbReference>
<feature type="domain" description="ABC transmembrane type-2" evidence="7">
    <location>
        <begin position="24"/>
        <end position="249"/>
    </location>
</feature>
<accession>A0A2Z4ITV6</accession>
<dbReference type="PANTHER" id="PTHR43229">
    <property type="entry name" value="NODULATION PROTEIN J"/>
    <property type="match status" value="1"/>
</dbReference>
<comment type="similarity">
    <text evidence="6">Belongs to the ABC-2 integral membrane protein family.</text>
</comment>
<evidence type="ECO:0000256" key="2">
    <source>
        <dbReference type="ARBA" id="ARBA00022692"/>
    </source>
</evidence>
<dbReference type="PROSITE" id="PS51012">
    <property type="entry name" value="ABC_TM2"/>
    <property type="match status" value="1"/>
</dbReference>
<feature type="transmembrane region" description="Helical" evidence="6">
    <location>
        <begin position="224"/>
        <end position="243"/>
    </location>
</feature>
<dbReference type="GO" id="GO:0043190">
    <property type="term" value="C:ATP-binding cassette (ABC) transporter complex"/>
    <property type="evidence" value="ECO:0007669"/>
    <property type="project" value="InterPro"/>
</dbReference>
<gene>
    <name evidence="8" type="ORF">DN051_02535</name>
</gene>
<keyword evidence="3 6" id="KW-1133">Transmembrane helix</keyword>
<dbReference type="PIRSF" id="PIRSF006648">
    <property type="entry name" value="DrrB"/>
    <property type="match status" value="1"/>
</dbReference>
<dbReference type="InterPro" id="IPR051784">
    <property type="entry name" value="Nod_factor_ABC_transporter"/>
</dbReference>
<name>A0A2Z4ITV6_9ACTN</name>
<organism evidence="8 9">
    <name type="scientific">Streptomyces cadmiisoli</name>
    <dbReference type="NCBI Taxonomy" id="2184053"/>
    <lineage>
        <taxon>Bacteria</taxon>
        <taxon>Bacillati</taxon>
        <taxon>Actinomycetota</taxon>
        <taxon>Actinomycetes</taxon>
        <taxon>Kitasatosporales</taxon>
        <taxon>Streptomycetaceae</taxon>
        <taxon>Streptomyces</taxon>
        <taxon>Streptomyces aurantiacus group</taxon>
    </lineage>
</organism>
<dbReference type="KEGG" id="scad:DN051_02535"/>
<evidence type="ECO:0000256" key="5">
    <source>
        <dbReference type="ARBA" id="ARBA00023251"/>
    </source>
</evidence>
<feature type="transmembrane region" description="Helical" evidence="6">
    <location>
        <begin position="169"/>
        <end position="190"/>
    </location>
</feature>
<keyword evidence="6" id="KW-1003">Cell membrane</keyword>
<keyword evidence="5" id="KW-0046">Antibiotic resistance</keyword>
<keyword evidence="6" id="KW-0813">Transport</keyword>
<evidence type="ECO:0000313" key="8">
    <source>
        <dbReference type="EMBL" id="AWW35673.1"/>
    </source>
</evidence>
<feature type="transmembrane region" description="Helical" evidence="6">
    <location>
        <begin position="135"/>
        <end position="157"/>
    </location>
</feature>
<dbReference type="GeneID" id="32597047"/>
<reference evidence="8 9" key="1">
    <citation type="journal article" date="2019" name="Int. J. Syst. Evol. Microbiol.">
        <title>Streptomyces cadmiisoli sp. nov., a novel actinomycete isolated from cadmium-contaminated soil.</title>
        <authorList>
            <person name="Li K."/>
            <person name="Tang X."/>
            <person name="Zhao J."/>
            <person name="Guo Y."/>
            <person name="Tang Y."/>
            <person name="Gao J."/>
        </authorList>
    </citation>
    <scope>NUCLEOTIDE SEQUENCE [LARGE SCALE GENOMIC DNA]</scope>
    <source>
        <strain evidence="8 9">ZFG47</strain>
    </source>
</reference>
<protein>
    <recommendedName>
        <fullName evidence="6">Transport permease protein</fullName>
    </recommendedName>
</protein>
<dbReference type="EMBL" id="CP030073">
    <property type="protein sequence ID" value="AWW35673.1"/>
    <property type="molecule type" value="Genomic_DNA"/>
</dbReference>
<proteinExistence type="inferred from homology"/>
<keyword evidence="4 6" id="KW-0472">Membrane</keyword>
<evidence type="ECO:0000256" key="1">
    <source>
        <dbReference type="ARBA" id="ARBA00004141"/>
    </source>
</evidence>